<keyword evidence="1" id="KW-1133">Transmembrane helix</keyword>
<evidence type="ECO:0000256" key="1">
    <source>
        <dbReference type="SAM" id="Phobius"/>
    </source>
</evidence>
<evidence type="ECO:0000313" key="2">
    <source>
        <dbReference type="EMBL" id="KKN55081.1"/>
    </source>
</evidence>
<keyword evidence="1" id="KW-0812">Transmembrane</keyword>
<dbReference type="EMBL" id="LAZR01000901">
    <property type="protein sequence ID" value="KKN55081.1"/>
    <property type="molecule type" value="Genomic_DNA"/>
</dbReference>
<organism evidence="2">
    <name type="scientific">marine sediment metagenome</name>
    <dbReference type="NCBI Taxonomy" id="412755"/>
    <lineage>
        <taxon>unclassified sequences</taxon>
        <taxon>metagenomes</taxon>
        <taxon>ecological metagenomes</taxon>
    </lineage>
</organism>
<comment type="caution">
    <text evidence="2">The sequence shown here is derived from an EMBL/GenBank/DDBJ whole genome shotgun (WGS) entry which is preliminary data.</text>
</comment>
<feature type="transmembrane region" description="Helical" evidence="1">
    <location>
        <begin position="354"/>
        <end position="375"/>
    </location>
</feature>
<reference evidence="2" key="1">
    <citation type="journal article" date="2015" name="Nature">
        <title>Complex archaea that bridge the gap between prokaryotes and eukaryotes.</title>
        <authorList>
            <person name="Spang A."/>
            <person name="Saw J.H."/>
            <person name="Jorgensen S.L."/>
            <person name="Zaremba-Niedzwiedzka K."/>
            <person name="Martijn J."/>
            <person name="Lind A.E."/>
            <person name="van Eijk R."/>
            <person name="Schleper C."/>
            <person name="Guy L."/>
            <person name="Ettema T.J."/>
        </authorList>
    </citation>
    <scope>NUCLEOTIDE SEQUENCE</scope>
</reference>
<sequence length="577" mass="68563">MTEGEFDDLEGITFKNLQKESNPKFYEWVKQILQFNLVRSVRINTYLLNFSIGNTFFPWFKTLNKEIPTLMPDNLDSSILNGFMISSDRIYGLNIFLPMKYKFTSELSEEETDKKIDKLWSYGPLVNKFFINNTIKSNLQKIDLKTIFTALKRFSIKNTLIPDLSFDPEYKKVINSEALKQVYDTGFITDFLNSKLPEEPKYIPERNLLLRQLQSSRDRRKKLFRIDHDLTISKFMLEYLNHFPVSFIGSHEQIDEIIKVFTEYYSNRIPSKKRKITEFIFCFGELLKFTEGKLYCEFRYVKIVKKLKKYINNLIVIKFLENFCLKKENKEFPQTYEEFKPSDFLNKYNHFLSYALYNISGFVYTGVFVVWRSLIKYLERLQKTRVFQDKKASLLENWCYHKAVGKGFKPMKIILINHKRESTPTYDKMKKQIRDFPKIAVKEKESTFPEGFNGFYREIDLVFCVERYLFMFECKGTRVPKGEQEEYINWIDNFFVNIQGLANKGELLFYNLKNELVSISGLEDVELFIPFQIQTEGIMSSTGCITIEGYLKLLEDIRIHVDNGTFNDFIEKNLVKR</sequence>
<dbReference type="AlphaFoldDB" id="A0A0F9U149"/>
<gene>
    <name evidence="2" type="ORF">LCGC14_0586020</name>
</gene>
<name>A0A0F9U149_9ZZZZ</name>
<keyword evidence="1" id="KW-0472">Membrane</keyword>
<protein>
    <submittedName>
        <fullName evidence="2">Uncharacterized protein</fullName>
    </submittedName>
</protein>
<accession>A0A0F9U149</accession>
<proteinExistence type="predicted"/>